<dbReference type="InterPro" id="IPR003615">
    <property type="entry name" value="HNH_nuc"/>
</dbReference>
<keyword evidence="3" id="KW-1185">Reference proteome</keyword>
<protein>
    <submittedName>
        <fullName evidence="2">HNH endonuclease</fullName>
    </submittedName>
</protein>
<proteinExistence type="predicted"/>
<keyword evidence="2" id="KW-0378">Hydrolase</keyword>
<reference evidence="2 3" key="1">
    <citation type="submission" date="2020-08" db="EMBL/GenBank/DDBJ databases">
        <title>A Genomic Blueprint of the Chicken Gut Microbiome.</title>
        <authorList>
            <person name="Gilroy R."/>
            <person name="Ravi A."/>
            <person name="Getino M."/>
            <person name="Pursley I."/>
            <person name="Horton D.L."/>
            <person name="Alikhan N.-F."/>
            <person name="Baker D."/>
            <person name="Gharbi K."/>
            <person name="Hall N."/>
            <person name="Watson M."/>
            <person name="Adriaenssens E.M."/>
            <person name="Foster-Nyarko E."/>
            <person name="Jarju S."/>
            <person name="Secka A."/>
            <person name="Antonio M."/>
            <person name="Oren A."/>
            <person name="Chaudhuri R."/>
            <person name="La Ragione R.M."/>
            <person name="Hildebrand F."/>
            <person name="Pallen M.J."/>
        </authorList>
    </citation>
    <scope>NUCLEOTIDE SEQUENCE [LARGE SCALE GENOMIC DNA]</scope>
    <source>
        <strain evidence="2 3">Sa1CUA4</strain>
    </source>
</reference>
<gene>
    <name evidence="2" type="ORF">H9622_14870</name>
</gene>
<dbReference type="EMBL" id="JACSPM010000006">
    <property type="protein sequence ID" value="MBD8024864.1"/>
    <property type="molecule type" value="Genomic_DNA"/>
</dbReference>
<dbReference type="GO" id="GO:0004519">
    <property type="term" value="F:endonuclease activity"/>
    <property type="evidence" value="ECO:0007669"/>
    <property type="project" value="UniProtKB-KW"/>
</dbReference>
<sequence length="300" mass="33707">MSTSTFEQQLLWRASRWRSLLEAHPNTSAPASTIRSLGIYSGFRGVWVDKQRTASTAVPSGITIGVRHDGSSYADRLSDTGLIYKFPDTERRGHDELEIEATRTAMRLGLPIFVVSGHKDAPTREVRLAYVEACNDEAHEFLLVFVPQPILGPLRPMLAHESAPEWLARRLASRANERRFAFEVMERYGPCCAVCDINARPLLASAHLRPKFAKGTDDPQNGLVLCANHHLAMDAGLWRVNPKEGSVIARSGVDLDSIGVRRRDLSLLRAHPSTESLEWLWKLDFKHVHSAMRPRRTSRN</sequence>
<dbReference type="Pfam" id="PF13391">
    <property type="entry name" value="HNH_2"/>
    <property type="match status" value="1"/>
</dbReference>
<evidence type="ECO:0000259" key="1">
    <source>
        <dbReference type="Pfam" id="PF13391"/>
    </source>
</evidence>
<feature type="domain" description="HNH nuclease" evidence="1">
    <location>
        <begin position="192"/>
        <end position="240"/>
    </location>
</feature>
<organism evidence="2 3">
    <name type="scientific">Microbacterium gallinarum</name>
    <dbReference type="NCBI Taxonomy" id="2762209"/>
    <lineage>
        <taxon>Bacteria</taxon>
        <taxon>Bacillati</taxon>
        <taxon>Actinomycetota</taxon>
        <taxon>Actinomycetes</taxon>
        <taxon>Micrococcales</taxon>
        <taxon>Microbacteriaceae</taxon>
        <taxon>Microbacterium</taxon>
    </lineage>
</organism>
<evidence type="ECO:0000313" key="3">
    <source>
        <dbReference type="Proteomes" id="UP000602532"/>
    </source>
</evidence>
<accession>A0ABR8X6F3</accession>
<evidence type="ECO:0000313" key="2">
    <source>
        <dbReference type="EMBL" id="MBD8024864.1"/>
    </source>
</evidence>
<keyword evidence="2" id="KW-0255">Endonuclease</keyword>
<comment type="caution">
    <text evidence="2">The sequence shown here is derived from an EMBL/GenBank/DDBJ whole genome shotgun (WGS) entry which is preliminary data.</text>
</comment>
<name>A0ABR8X6F3_9MICO</name>
<keyword evidence="2" id="KW-0540">Nuclease</keyword>
<dbReference type="RefSeq" id="WP_191767198.1">
    <property type="nucleotide sequence ID" value="NZ_JACSPM010000006.1"/>
</dbReference>
<dbReference type="Proteomes" id="UP000602532">
    <property type="component" value="Unassembled WGS sequence"/>
</dbReference>